<proteinExistence type="predicted"/>
<protein>
    <submittedName>
        <fullName evidence="2">Uncharacterized protein</fullName>
    </submittedName>
</protein>
<dbReference type="Proteomes" id="UP000607653">
    <property type="component" value="Unassembled WGS sequence"/>
</dbReference>
<name>A0A822Z2K4_NELNU</name>
<gene>
    <name evidence="2" type="ORF">HUJ06_013585</name>
</gene>
<reference evidence="2 3" key="1">
    <citation type="journal article" date="2020" name="Mol. Biol. Evol.">
        <title>Distinct Expression and Methylation Patterns for Genes with Different Fates following a Single Whole-Genome Duplication in Flowering Plants.</title>
        <authorList>
            <person name="Shi T."/>
            <person name="Rahmani R.S."/>
            <person name="Gugger P.F."/>
            <person name="Wang M."/>
            <person name="Li H."/>
            <person name="Zhang Y."/>
            <person name="Li Z."/>
            <person name="Wang Q."/>
            <person name="Van de Peer Y."/>
            <person name="Marchal K."/>
            <person name="Chen J."/>
        </authorList>
    </citation>
    <scope>NUCLEOTIDE SEQUENCE [LARGE SCALE GENOMIC DNA]</scope>
    <source>
        <tissue evidence="2">Leaf</tissue>
    </source>
</reference>
<feature type="region of interest" description="Disordered" evidence="1">
    <location>
        <begin position="1"/>
        <end position="22"/>
    </location>
</feature>
<comment type="caution">
    <text evidence="2">The sequence shown here is derived from an EMBL/GenBank/DDBJ whole genome shotgun (WGS) entry which is preliminary data.</text>
</comment>
<feature type="compositionally biased region" description="Basic and acidic residues" evidence="1">
    <location>
        <begin position="9"/>
        <end position="18"/>
    </location>
</feature>
<evidence type="ECO:0000313" key="2">
    <source>
        <dbReference type="EMBL" id="DAD39262.1"/>
    </source>
</evidence>
<dbReference type="EMBL" id="DUZY01000005">
    <property type="protein sequence ID" value="DAD39262.1"/>
    <property type="molecule type" value="Genomic_DNA"/>
</dbReference>
<keyword evidence="3" id="KW-1185">Reference proteome</keyword>
<dbReference type="AlphaFoldDB" id="A0A822Z2K4"/>
<evidence type="ECO:0000256" key="1">
    <source>
        <dbReference type="SAM" id="MobiDB-lite"/>
    </source>
</evidence>
<accession>A0A822Z2K4</accession>
<sequence length="49" mass="5483">MQSNLAMELTEKARRKTDQAFPVHDPSFGLESNEWGGTGVLPLLHLSWS</sequence>
<organism evidence="2 3">
    <name type="scientific">Nelumbo nucifera</name>
    <name type="common">Sacred lotus</name>
    <dbReference type="NCBI Taxonomy" id="4432"/>
    <lineage>
        <taxon>Eukaryota</taxon>
        <taxon>Viridiplantae</taxon>
        <taxon>Streptophyta</taxon>
        <taxon>Embryophyta</taxon>
        <taxon>Tracheophyta</taxon>
        <taxon>Spermatophyta</taxon>
        <taxon>Magnoliopsida</taxon>
        <taxon>Proteales</taxon>
        <taxon>Nelumbonaceae</taxon>
        <taxon>Nelumbo</taxon>
    </lineage>
</organism>
<evidence type="ECO:0000313" key="3">
    <source>
        <dbReference type="Proteomes" id="UP000607653"/>
    </source>
</evidence>